<protein>
    <submittedName>
        <fullName evidence="1">Uncharacterized protein</fullName>
    </submittedName>
</protein>
<dbReference type="AlphaFoldDB" id="A0A955HYX8"/>
<dbReference type="Proteomes" id="UP000748332">
    <property type="component" value="Unassembled WGS sequence"/>
</dbReference>
<gene>
    <name evidence="1" type="ORF">KC622_01565</name>
</gene>
<evidence type="ECO:0000313" key="1">
    <source>
        <dbReference type="EMBL" id="MCA9374999.1"/>
    </source>
</evidence>
<sequence length="493" mass="53137">MLVPSRFYKTSPEIKNKVAATAFLFLACLLVAGVWYLKQDSTVIAQPNDLSANSSIRSSSSDLIALDPRPVSELASSSGEVLQANVSPTSPQIDFSPTGCNDGRRYELQPVCVTGSAEYSIGVNSAASKNADGSVTIRNNVVLELWKVTYPGGLINGMSEKIALGGRTLNEAEKYFKDRREIASTKHTSVEYYFYPAIGDLFGSKLQAQDNPDYSQSWLSPLGYYGPGDAQDAENLFSSDVKSSYRPNACVDGGEGCNDKNTVSFQIDCDPQRDENCNTSASNTPAGSGGYLGATYSPNSVSYTRNYSGDICSATSVNLTTVPEIQASHYVGCLSKRSVSDFAKAITVSAQNAAECTTNPSSPNCQATTIFGVKIDALNGSSYDCKDGQCGIKLSDTIRNINDVPGDDEHKISGLPDSSSEPRATPFYVKTSCQIRVNYTKVIDIPCLWDMSVYKAEYERNAAENGPNQLVSFDEWFNNVVYQANCQNAGGCL</sequence>
<name>A0A955HYX8_9BACT</name>
<proteinExistence type="predicted"/>
<evidence type="ECO:0000313" key="2">
    <source>
        <dbReference type="Proteomes" id="UP000748332"/>
    </source>
</evidence>
<reference evidence="1" key="2">
    <citation type="journal article" date="2021" name="Microbiome">
        <title>Successional dynamics and alternative stable states in a saline activated sludge microbial community over 9 years.</title>
        <authorList>
            <person name="Wang Y."/>
            <person name="Ye J."/>
            <person name="Ju F."/>
            <person name="Liu L."/>
            <person name="Boyd J.A."/>
            <person name="Deng Y."/>
            <person name="Parks D.H."/>
            <person name="Jiang X."/>
            <person name="Yin X."/>
            <person name="Woodcroft B.J."/>
            <person name="Tyson G.W."/>
            <person name="Hugenholtz P."/>
            <person name="Polz M.F."/>
            <person name="Zhang T."/>
        </authorList>
    </citation>
    <scope>NUCLEOTIDE SEQUENCE</scope>
    <source>
        <strain evidence="1">HKST-UBA16</strain>
    </source>
</reference>
<organism evidence="1 2">
    <name type="scientific">Candidatus Dojkabacteria bacterium</name>
    <dbReference type="NCBI Taxonomy" id="2099670"/>
    <lineage>
        <taxon>Bacteria</taxon>
        <taxon>Candidatus Dojkabacteria</taxon>
    </lineage>
</organism>
<dbReference type="PROSITE" id="PS51257">
    <property type="entry name" value="PROKAR_LIPOPROTEIN"/>
    <property type="match status" value="1"/>
</dbReference>
<reference evidence="1" key="1">
    <citation type="submission" date="2020-04" db="EMBL/GenBank/DDBJ databases">
        <authorList>
            <person name="Zhang T."/>
        </authorList>
    </citation>
    <scope>NUCLEOTIDE SEQUENCE</scope>
    <source>
        <strain evidence="1">HKST-UBA16</strain>
    </source>
</reference>
<comment type="caution">
    <text evidence="1">The sequence shown here is derived from an EMBL/GenBank/DDBJ whole genome shotgun (WGS) entry which is preliminary data.</text>
</comment>
<accession>A0A955HYX8</accession>
<dbReference type="EMBL" id="JAGQLM010000061">
    <property type="protein sequence ID" value="MCA9374999.1"/>
    <property type="molecule type" value="Genomic_DNA"/>
</dbReference>